<dbReference type="OrthoDB" id="460177at2"/>
<evidence type="ECO:0000313" key="1">
    <source>
        <dbReference type="EMBL" id="ABW27847.1"/>
    </source>
</evidence>
<gene>
    <name evidence="1" type="ordered locus">AM1_2847</name>
</gene>
<organism evidence="1 2">
    <name type="scientific">Acaryochloris marina (strain MBIC 11017)</name>
    <dbReference type="NCBI Taxonomy" id="329726"/>
    <lineage>
        <taxon>Bacteria</taxon>
        <taxon>Bacillati</taxon>
        <taxon>Cyanobacteriota</taxon>
        <taxon>Cyanophyceae</taxon>
        <taxon>Acaryochloridales</taxon>
        <taxon>Acaryochloridaceae</taxon>
        <taxon>Acaryochloris</taxon>
    </lineage>
</organism>
<evidence type="ECO:0008006" key="3">
    <source>
        <dbReference type="Google" id="ProtNLM"/>
    </source>
</evidence>
<sequence>MSVSESDLPELIAETFWAILDDKIPDEIVNQMLWYHLGYRYDPASQAWDVSQVDEVWTETYPDPPDFIGSRPATIKLTRSIPKENKQLLKSELGFGGYTVDELNPRRTRRATAVNWFLNYLKQSAASNTG</sequence>
<dbReference type="EMBL" id="CP000828">
    <property type="protein sequence ID" value="ABW27847.1"/>
    <property type="molecule type" value="Genomic_DNA"/>
</dbReference>
<dbReference type="KEGG" id="amr:AM1_2847"/>
<dbReference type="Gene3D" id="1.10.418.90">
    <property type="entry name" value="Protein of unknown function DUF1823"/>
    <property type="match status" value="1"/>
</dbReference>
<dbReference type="InterPro" id="IPR014952">
    <property type="entry name" value="DUF1823"/>
</dbReference>
<proteinExistence type="predicted"/>
<name>B0CAB2_ACAM1</name>
<dbReference type="STRING" id="329726.AM1_2847"/>
<protein>
    <recommendedName>
        <fullName evidence="3">DUF1823 domain-containing protein</fullName>
    </recommendedName>
</protein>
<dbReference type="HOGENOM" id="CLU_139155_0_0_3"/>
<dbReference type="AlphaFoldDB" id="B0CAB2"/>
<dbReference type="eggNOG" id="ENOG5031DJN">
    <property type="taxonomic scope" value="Bacteria"/>
</dbReference>
<keyword evidence="2" id="KW-1185">Reference proteome</keyword>
<dbReference type="Pfam" id="PF08853">
    <property type="entry name" value="DUF1823"/>
    <property type="match status" value="1"/>
</dbReference>
<evidence type="ECO:0000313" key="2">
    <source>
        <dbReference type="Proteomes" id="UP000000268"/>
    </source>
</evidence>
<reference evidence="1 2" key="1">
    <citation type="journal article" date="2008" name="Proc. Natl. Acad. Sci. U.S.A.">
        <title>Niche adaptation and genome expansion in the chlorophyll d-producing cyanobacterium Acaryochloris marina.</title>
        <authorList>
            <person name="Swingley W.D."/>
            <person name="Chen M."/>
            <person name="Cheung P.C."/>
            <person name="Conrad A.L."/>
            <person name="Dejesa L.C."/>
            <person name="Hao J."/>
            <person name="Honchak B.M."/>
            <person name="Karbach L.E."/>
            <person name="Kurdoglu A."/>
            <person name="Lahiri S."/>
            <person name="Mastrian S.D."/>
            <person name="Miyashita H."/>
            <person name="Page L."/>
            <person name="Ramakrishna P."/>
            <person name="Satoh S."/>
            <person name="Sattley W.M."/>
            <person name="Shimada Y."/>
            <person name="Taylor H.L."/>
            <person name="Tomo T."/>
            <person name="Tsuchiya T."/>
            <person name="Wang Z.T."/>
            <person name="Raymond J."/>
            <person name="Mimuro M."/>
            <person name="Blankenship R.E."/>
            <person name="Touchman J.W."/>
        </authorList>
    </citation>
    <scope>NUCLEOTIDE SEQUENCE [LARGE SCALE GENOMIC DNA]</scope>
    <source>
        <strain evidence="2">MBIC 11017</strain>
    </source>
</reference>
<dbReference type="Proteomes" id="UP000000268">
    <property type="component" value="Chromosome"/>
</dbReference>
<dbReference type="RefSeq" id="WP_012163291.1">
    <property type="nucleotide sequence ID" value="NC_009925.1"/>
</dbReference>
<accession>B0CAB2</accession>